<accession>A0ACC1QQ31</accession>
<evidence type="ECO:0000313" key="1">
    <source>
        <dbReference type="EMBL" id="KAJ3485829.1"/>
    </source>
</evidence>
<dbReference type="Proteomes" id="UP001148737">
    <property type="component" value="Unassembled WGS sequence"/>
</dbReference>
<sequence length="73" mass="7860">MEAHQVGRNVMTASYRDVKHEAQPGAVSADGLRRRTGNWIEAIPAATGYRLAEVPLVEVAVVQWASGAEPAVF</sequence>
<gene>
    <name evidence="1" type="ORF">NLG97_g6738</name>
</gene>
<evidence type="ECO:0000313" key="2">
    <source>
        <dbReference type="Proteomes" id="UP001148737"/>
    </source>
</evidence>
<organism evidence="1 2">
    <name type="scientific">Lecanicillium saksenae</name>
    <dbReference type="NCBI Taxonomy" id="468837"/>
    <lineage>
        <taxon>Eukaryota</taxon>
        <taxon>Fungi</taxon>
        <taxon>Dikarya</taxon>
        <taxon>Ascomycota</taxon>
        <taxon>Pezizomycotina</taxon>
        <taxon>Sordariomycetes</taxon>
        <taxon>Hypocreomycetidae</taxon>
        <taxon>Hypocreales</taxon>
        <taxon>Cordycipitaceae</taxon>
        <taxon>Lecanicillium</taxon>
    </lineage>
</organism>
<keyword evidence="2" id="KW-1185">Reference proteome</keyword>
<dbReference type="EMBL" id="JANAKD010000937">
    <property type="protein sequence ID" value="KAJ3485829.1"/>
    <property type="molecule type" value="Genomic_DNA"/>
</dbReference>
<protein>
    <submittedName>
        <fullName evidence="1">Uncharacterized protein</fullName>
    </submittedName>
</protein>
<name>A0ACC1QQ31_9HYPO</name>
<comment type="caution">
    <text evidence="1">The sequence shown here is derived from an EMBL/GenBank/DDBJ whole genome shotgun (WGS) entry which is preliminary data.</text>
</comment>
<proteinExistence type="predicted"/>
<reference evidence="1" key="1">
    <citation type="submission" date="2022-07" db="EMBL/GenBank/DDBJ databases">
        <title>Genome Sequence of Lecanicillium saksenae.</title>
        <authorList>
            <person name="Buettner E."/>
        </authorList>
    </citation>
    <scope>NUCLEOTIDE SEQUENCE</scope>
    <source>
        <strain evidence="1">VT-O1</strain>
    </source>
</reference>